<dbReference type="InterPro" id="IPR013525">
    <property type="entry name" value="ABC2_TM"/>
</dbReference>
<evidence type="ECO:0000256" key="9">
    <source>
        <dbReference type="SAM" id="Phobius"/>
    </source>
</evidence>
<dbReference type="PANTHER" id="PTHR30413">
    <property type="entry name" value="INNER MEMBRANE TRANSPORT PERMEASE"/>
    <property type="match status" value="1"/>
</dbReference>
<keyword evidence="8 9" id="KW-0472">Membrane</keyword>
<reference evidence="11" key="1">
    <citation type="submission" date="2022-08" db="EMBL/GenBank/DDBJ databases">
        <title>Complete Genome Sequences of 2 Bosea sp. soil isolates.</title>
        <authorList>
            <person name="Alvarez Arevalo M."/>
            <person name="Sterndorff E.B."/>
            <person name="Faurdal D."/>
            <person name="Joergensen T.S."/>
            <person name="Weber T."/>
        </authorList>
    </citation>
    <scope>NUCLEOTIDE SEQUENCE</scope>
    <source>
        <strain evidence="11">NBC_00436</strain>
    </source>
</reference>
<feature type="transmembrane region" description="Helical" evidence="9">
    <location>
        <begin position="41"/>
        <end position="66"/>
    </location>
</feature>
<feature type="transmembrane region" description="Helical" evidence="9">
    <location>
        <begin position="152"/>
        <end position="180"/>
    </location>
</feature>
<evidence type="ECO:0000256" key="4">
    <source>
        <dbReference type="ARBA" id="ARBA00022475"/>
    </source>
</evidence>
<evidence type="ECO:0000256" key="2">
    <source>
        <dbReference type="ARBA" id="ARBA00007783"/>
    </source>
</evidence>
<organism evidence="11">
    <name type="scientific">Bosea sp. NBC_00436</name>
    <dbReference type="NCBI Taxonomy" id="2969620"/>
    <lineage>
        <taxon>Bacteria</taxon>
        <taxon>Pseudomonadati</taxon>
        <taxon>Pseudomonadota</taxon>
        <taxon>Alphaproteobacteria</taxon>
        <taxon>Hyphomicrobiales</taxon>
        <taxon>Boseaceae</taxon>
        <taxon>Bosea</taxon>
    </lineage>
</organism>
<evidence type="ECO:0000256" key="7">
    <source>
        <dbReference type="ARBA" id="ARBA00023047"/>
    </source>
</evidence>
<evidence type="ECO:0000256" key="5">
    <source>
        <dbReference type="ARBA" id="ARBA00022692"/>
    </source>
</evidence>
<dbReference type="AlphaFoldDB" id="A0A9E7ZKR5"/>
<keyword evidence="7" id="KW-0762">Sugar transport</keyword>
<evidence type="ECO:0000256" key="8">
    <source>
        <dbReference type="ARBA" id="ARBA00023136"/>
    </source>
</evidence>
<feature type="domain" description="ABC-2 type transporter transmembrane" evidence="10">
    <location>
        <begin position="21"/>
        <end position="228"/>
    </location>
</feature>
<feature type="transmembrane region" description="Helical" evidence="9">
    <location>
        <begin position="239"/>
        <end position="261"/>
    </location>
</feature>
<dbReference type="PANTHER" id="PTHR30413:SF10">
    <property type="entry name" value="CAPSULE POLYSACCHARIDE EXPORT INNER-MEMBRANE PROTEIN CTRC"/>
    <property type="match status" value="1"/>
</dbReference>
<dbReference type="EMBL" id="CP102774">
    <property type="protein sequence ID" value="UZF86973.1"/>
    <property type="molecule type" value="Genomic_DNA"/>
</dbReference>
<comment type="subcellular location">
    <subcellularLocation>
        <location evidence="1">Cell membrane</location>
        <topology evidence="1">Multi-pass membrane protein</topology>
    </subcellularLocation>
</comment>
<proteinExistence type="inferred from homology"/>
<feature type="transmembrane region" description="Helical" evidence="9">
    <location>
        <begin position="78"/>
        <end position="97"/>
    </location>
</feature>
<dbReference type="GO" id="GO:0015774">
    <property type="term" value="P:polysaccharide transport"/>
    <property type="evidence" value="ECO:0007669"/>
    <property type="project" value="UniProtKB-KW"/>
</dbReference>
<gene>
    <name evidence="11" type="ORF">NWE54_25000</name>
</gene>
<feature type="transmembrane region" description="Helical" evidence="9">
    <location>
        <begin position="186"/>
        <end position="204"/>
    </location>
</feature>
<keyword evidence="4" id="KW-1003">Cell membrane</keyword>
<keyword evidence="6 9" id="KW-1133">Transmembrane helix</keyword>
<evidence type="ECO:0000256" key="3">
    <source>
        <dbReference type="ARBA" id="ARBA00022448"/>
    </source>
</evidence>
<feature type="transmembrane region" description="Helical" evidence="9">
    <location>
        <begin position="117"/>
        <end position="140"/>
    </location>
</feature>
<protein>
    <submittedName>
        <fullName evidence="11">ABC transporter permease</fullName>
    </submittedName>
</protein>
<evidence type="ECO:0000256" key="1">
    <source>
        <dbReference type="ARBA" id="ARBA00004651"/>
    </source>
</evidence>
<evidence type="ECO:0000259" key="10">
    <source>
        <dbReference type="Pfam" id="PF01061"/>
    </source>
</evidence>
<dbReference type="GO" id="GO:0005886">
    <property type="term" value="C:plasma membrane"/>
    <property type="evidence" value="ECO:0007669"/>
    <property type="project" value="UniProtKB-SubCell"/>
</dbReference>
<dbReference type="GO" id="GO:0015920">
    <property type="term" value="P:lipopolysaccharide transport"/>
    <property type="evidence" value="ECO:0007669"/>
    <property type="project" value="TreeGrafter"/>
</dbReference>
<comment type="similarity">
    <text evidence="2">Belongs to the ABC-2 integral membrane protein family.</text>
</comment>
<name>A0A9E7ZKR5_9HYPH</name>
<accession>A0A9E7ZKR5</accession>
<keyword evidence="5 9" id="KW-0812">Transmembrane</keyword>
<keyword evidence="3" id="KW-0813">Transport</keyword>
<dbReference type="GO" id="GO:0140359">
    <property type="term" value="F:ABC-type transporter activity"/>
    <property type="evidence" value="ECO:0007669"/>
    <property type="project" value="InterPro"/>
</dbReference>
<sequence length="271" mass="30217">MSFVSDAGFFGRTIARNRFLLWEMSRRDLFDRYAGQALGGWWTLIHTLSLVGVYLLLFSVFFYPNAKTGGATTVSPTMYILAGMLPWLWAAEVFIRAPGVIRDHAELTRQVVFPTEILPLKITISAFFTTFIGLSLLVIYGLSAGIIHTKSLILLSAALIILGCFLCGAALIASAIGVFLKDIKELMTLYARIGVYAAPVFYFVDMLPERWRSLLYINPMTWFIELFHDALAYGEIRHISVWIGASTMATIACMVGAVLFARLKPQFGSFV</sequence>
<keyword evidence="7" id="KW-0625">Polysaccharide transport</keyword>
<evidence type="ECO:0000256" key="6">
    <source>
        <dbReference type="ARBA" id="ARBA00022989"/>
    </source>
</evidence>
<evidence type="ECO:0000313" key="11">
    <source>
        <dbReference type="EMBL" id="UZF86973.1"/>
    </source>
</evidence>
<dbReference type="Pfam" id="PF01061">
    <property type="entry name" value="ABC2_membrane"/>
    <property type="match status" value="1"/>
</dbReference>